<sequence>MHTTETDLALVGRDNVFVSIFESNSVDSTKPLLSTLNDSLSNLNVNHRIITNDDEARHWPYPQSRERIEYLANARNKAMEPLQSPDPTVRLENWNEYTTVVFLNDAWFSWEDVVRLIATETEDGGDYDLACGMDFGWLTERVGLYDTWVARDICGTPLRPFFPYVKDPVSARKVRDEQPFAVSACWNGMVAFPSGPFLCSLASPPLVTPLQFHPSPFQACDHSECFLMSYDLHRLYNTTERPARIVMNPQVRVAYEQNWWKWQNVVLRVPIIRFWVGKLEFLFPCCRIGEREGGRWL</sequence>
<keyword evidence="1" id="KW-0328">Glycosyltransferase</keyword>
<dbReference type="PANTHER" id="PTHR34144">
    <property type="entry name" value="CHROMOSOME 8, WHOLE GENOME SHOTGUN SEQUENCE"/>
    <property type="match status" value="1"/>
</dbReference>
<dbReference type="PANTHER" id="PTHR34144:SF7">
    <property type="entry name" value="EXPORT PROTEIN (CAP59), PUTATIVE (AFU_ORTHOLOGUE AFUA_7G05020)-RELATED"/>
    <property type="match status" value="1"/>
</dbReference>
<dbReference type="EMBL" id="MCFC01000001">
    <property type="protein sequence ID" value="ORY35322.1"/>
    <property type="molecule type" value="Genomic_DNA"/>
</dbReference>
<keyword evidence="1" id="KW-0808">Transferase</keyword>
<organism evidence="1 2">
    <name type="scientific">Naematelia encephala</name>
    <dbReference type="NCBI Taxonomy" id="71784"/>
    <lineage>
        <taxon>Eukaryota</taxon>
        <taxon>Fungi</taxon>
        <taxon>Dikarya</taxon>
        <taxon>Basidiomycota</taxon>
        <taxon>Agaricomycotina</taxon>
        <taxon>Tremellomycetes</taxon>
        <taxon>Tremellales</taxon>
        <taxon>Naemateliaceae</taxon>
        <taxon>Naematelia</taxon>
    </lineage>
</organism>
<dbReference type="InterPro" id="IPR021047">
    <property type="entry name" value="Mannosyltransferase_CMT1"/>
</dbReference>
<reference evidence="1 2" key="1">
    <citation type="submission" date="2016-07" db="EMBL/GenBank/DDBJ databases">
        <title>Pervasive Adenine N6-methylation of Active Genes in Fungi.</title>
        <authorList>
            <consortium name="DOE Joint Genome Institute"/>
            <person name="Mondo S.J."/>
            <person name="Dannebaum R.O."/>
            <person name="Kuo R.C."/>
            <person name="Labutti K."/>
            <person name="Haridas S."/>
            <person name="Kuo A."/>
            <person name="Salamov A."/>
            <person name="Ahrendt S.R."/>
            <person name="Lipzen A."/>
            <person name="Sullivan W."/>
            <person name="Andreopoulos W.B."/>
            <person name="Clum A."/>
            <person name="Lindquist E."/>
            <person name="Daum C."/>
            <person name="Ramamoorthy G.K."/>
            <person name="Gryganskyi A."/>
            <person name="Culley D."/>
            <person name="Magnuson J.K."/>
            <person name="James T.Y."/>
            <person name="O'Malley M.A."/>
            <person name="Stajich J.E."/>
            <person name="Spatafora J.W."/>
            <person name="Visel A."/>
            <person name="Grigoriev I.V."/>
        </authorList>
    </citation>
    <scope>NUCLEOTIDE SEQUENCE [LARGE SCALE GENOMIC DNA]</scope>
    <source>
        <strain evidence="1 2">68-887.2</strain>
    </source>
</reference>
<comment type="caution">
    <text evidence="1">The sequence shown here is derived from an EMBL/GenBank/DDBJ whole genome shotgun (WGS) entry which is preliminary data.</text>
</comment>
<protein>
    <submittedName>
        <fullName evidence="1">Cryptococcal mannosyltransferase 1-domain-containing protein</fullName>
    </submittedName>
</protein>
<accession>A0A1Y2BKN0</accession>
<dbReference type="GO" id="GO:0016757">
    <property type="term" value="F:glycosyltransferase activity"/>
    <property type="evidence" value="ECO:0007669"/>
    <property type="project" value="UniProtKB-KW"/>
</dbReference>
<gene>
    <name evidence="1" type="ORF">BCR39DRAFT_461162</name>
</gene>
<dbReference type="InParanoid" id="A0A1Y2BKN0"/>
<dbReference type="STRING" id="71784.A0A1Y2BKN0"/>
<proteinExistence type="predicted"/>
<dbReference type="AlphaFoldDB" id="A0A1Y2BKN0"/>
<keyword evidence="2" id="KW-1185">Reference proteome</keyword>
<dbReference type="Pfam" id="PF11735">
    <property type="entry name" value="CAP59_mtransfer"/>
    <property type="match status" value="1"/>
</dbReference>
<dbReference type="Proteomes" id="UP000193986">
    <property type="component" value="Unassembled WGS sequence"/>
</dbReference>
<dbReference type="OrthoDB" id="262547at2759"/>
<name>A0A1Y2BKN0_9TREE</name>
<evidence type="ECO:0000313" key="1">
    <source>
        <dbReference type="EMBL" id="ORY35322.1"/>
    </source>
</evidence>
<evidence type="ECO:0000313" key="2">
    <source>
        <dbReference type="Proteomes" id="UP000193986"/>
    </source>
</evidence>